<protein>
    <recommendedName>
        <fullName evidence="3">Lipoprotein</fullName>
    </recommendedName>
</protein>
<dbReference type="EMBL" id="LR215037">
    <property type="protein sequence ID" value="VEU75740.1"/>
    <property type="molecule type" value="Genomic_DNA"/>
</dbReference>
<evidence type="ECO:0008006" key="3">
    <source>
        <dbReference type="Google" id="ProtNLM"/>
    </source>
</evidence>
<proteinExistence type="predicted"/>
<gene>
    <name evidence="1" type="ORF">NCTC10168_00674</name>
</gene>
<dbReference type="RefSeq" id="WP_129647093.1">
    <property type="nucleotide sequence ID" value="NZ_LR215037.1"/>
</dbReference>
<sequence>MIKNKFILFSTVCSITFLSSSCNTIKNQNNYSNKVDDVKKDEEKSKIDILKVSKIRNLVRNQRIENLKKPQKSNIIDYLDINSNDNNEFYKNNYIVIKTFDEFEKIMYKNSTLDKIDKTTLLYQNVKNYKKDNQFHTFLKNKFENQFLNNISVEQILKNNNIF</sequence>
<keyword evidence="2" id="KW-1185">Reference proteome</keyword>
<evidence type="ECO:0000313" key="1">
    <source>
        <dbReference type="EMBL" id="VEU75740.1"/>
    </source>
</evidence>
<dbReference type="Proteomes" id="UP000290243">
    <property type="component" value="Chromosome"/>
</dbReference>
<reference evidence="1 2" key="1">
    <citation type="submission" date="2019-01" db="EMBL/GenBank/DDBJ databases">
        <authorList>
            <consortium name="Pathogen Informatics"/>
        </authorList>
    </citation>
    <scope>NUCLEOTIDE SEQUENCE [LARGE SCALE GENOMIC DNA]</scope>
    <source>
        <strain evidence="1 2">NCTC10168</strain>
    </source>
</reference>
<evidence type="ECO:0000313" key="2">
    <source>
        <dbReference type="Proteomes" id="UP000290243"/>
    </source>
</evidence>
<dbReference type="AlphaFoldDB" id="A0A449B569"/>
<name>A0A449B569_9BACT</name>
<accession>A0A449B569</accession>
<dbReference type="PROSITE" id="PS51257">
    <property type="entry name" value="PROKAR_LIPOPROTEIN"/>
    <property type="match status" value="1"/>
</dbReference>
<organism evidence="1 2">
    <name type="scientific">Mycoplasmopsis maculosa</name>
    <dbReference type="NCBI Taxonomy" id="114885"/>
    <lineage>
        <taxon>Bacteria</taxon>
        <taxon>Bacillati</taxon>
        <taxon>Mycoplasmatota</taxon>
        <taxon>Mycoplasmoidales</taxon>
        <taxon>Metamycoplasmataceae</taxon>
        <taxon>Mycoplasmopsis</taxon>
    </lineage>
</organism>
<dbReference type="KEGG" id="mmau:NCTC10168_00674"/>